<dbReference type="OrthoDB" id="10335014at2759"/>
<evidence type="ECO:0000313" key="3">
    <source>
        <dbReference type="Proteomes" id="UP000054302"/>
    </source>
</evidence>
<dbReference type="GeneID" id="27320982"/>
<feature type="region of interest" description="Disordered" evidence="1">
    <location>
        <begin position="228"/>
        <end position="247"/>
    </location>
</feature>
<evidence type="ECO:0000313" key="2">
    <source>
        <dbReference type="EMBL" id="KIV95485.1"/>
    </source>
</evidence>
<gene>
    <name evidence="2" type="ORF">PV10_03137</name>
</gene>
<name>A0A0D1X129_EXOME</name>
<reference evidence="2 3" key="1">
    <citation type="submission" date="2015-01" db="EMBL/GenBank/DDBJ databases">
        <title>The Genome Sequence of Exophiala mesophila CBS40295.</title>
        <authorList>
            <consortium name="The Broad Institute Genomics Platform"/>
            <person name="Cuomo C."/>
            <person name="de Hoog S."/>
            <person name="Gorbushina A."/>
            <person name="Stielow B."/>
            <person name="Teixiera M."/>
            <person name="Abouelleil A."/>
            <person name="Chapman S.B."/>
            <person name="Priest M."/>
            <person name="Young S.K."/>
            <person name="Wortman J."/>
            <person name="Nusbaum C."/>
            <person name="Birren B."/>
        </authorList>
    </citation>
    <scope>NUCLEOTIDE SEQUENCE [LARGE SCALE GENOMIC DNA]</scope>
    <source>
        <strain evidence="2 3">CBS 40295</strain>
    </source>
</reference>
<dbReference type="RefSeq" id="XP_016227059.1">
    <property type="nucleotide sequence ID" value="XM_016367541.1"/>
</dbReference>
<dbReference type="EMBL" id="KN847521">
    <property type="protein sequence ID" value="KIV95485.1"/>
    <property type="molecule type" value="Genomic_DNA"/>
</dbReference>
<sequence>MPLWFEKWMLASGGRRLPRPKKPHQGRGSAAHEPRDSTDGYSGFPQHRTDRGRRDGPLNQSYGNHVADPPRRSYESYSGDYDRMDEINALPQDDDFRWDPDRFESEGYYDGPRNEWDSQHFMGPHPFEPRGYGPEDFMGPARGETRFIFVPSRRFGFLPPRMPAQTPPLYYDPPLAPSTMEPLWMRPPRRRPHPPRRAVDCDTDCSCSVSESEDGPEIENMERAAREFREKRRKESQLGRLRRWFRT</sequence>
<accession>A0A0D1X129</accession>
<keyword evidence="3" id="KW-1185">Reference proteome</keyword>
<proteinExistence type="predicted"/>
<dbReference type="VEuPathDB" id="FungiDB:PV10_03137"/>
<dbReference type="HOGENOM" id="CLU_1124545_0_0_1"/>
<dbReference type="Proteomes" id="UP000054302">
    <property type="component" value="Unassembled WGS sequence"/>
</dbReference>
<evidence type="ECO:0000256" key="1">
    <source>
        <dbReference type="SAM" id="MobiDB-lite"/>
    </source>
</evidence>
<feature type="compositionally biased region" description="Basic residues" evidence="1">
    <location>
        <begin position="187"/>
        <end position="196"/>
    </location>
</feature>
<feature type="compositionally biased region" description="Basic and acidic residues" evidence="1">
    <location>
        <begin position="228"/>
        <end position="237"/>
    </location>
</feature>
<protein>
    <submittedName>
        <fullName evidence="2">Uncharacterized protein</fullName>
    </submittedName>
</protein>
<feature type="region of interest" description="Disordered" evidence="1">
    <location>
        <begin position="14"/>
        <end position="78"/>
    </location>
</feature>
<organism evidence="2 3">
    <name type="scientific">Exophiala mesophila</name>
    <name type="common">Black yeast-like fungus</name>
    <dbReference type="NCBI Taxonomy" id="212818"/>
    <lineage>
        <taxon>Eukaryota</taxon>
        <taxon>Fungi</taxon>
        <taxon>Dikarya</taxon>
        <taxon>Ascomycota</taxon>
        <taxon>Pezizomycotina</taxon>
        <taxon>Eurotiomycetes</taxon>
        <taxon>Chaetothyriomycetidae</taxon>
        <taxon>Chaetothyriales</taxon>
        <taxon>Herpotrichiellaceae</taxon>
        <taxon>Exophiala</taxon>
    </lineage>
</organism>
<feature type="compositionally biased region" description="Basic and acidic residues" evidence="1">
    <location>
        <begin position="47"/>
        <end position="56"/>
    </location>
</feature>
<dbReference type="AlphaFoldDB" id="A0A0D1X129"/>
<feature type="region of interest" description="Disordered" evidence="1">
    <location>
        <begin position="182"/>
        <end position="221"/>
    </location>
</feature>
<feature type="compositionally biased region" description="Basic and acidic residues" evidence="1">
    <location>
        <begin position="68"/>
        <end position="78"/>
    </location>
</feature>
<feature type="compositionally biased region" description="Basic residues" evidence="1">
    <location>
        <begin position="16"/>
        <end position="25"/>
    </location>
</feature>